<evidence type="ECO:0000259" key="5">
    <source>
        <dbReference type="Pfam" id="PF01258"/>
    </source>
</evidence>
<keyword evidence="3" id="KW-0862">Zinc</keyword>
<sequence length="108" mass="12032">MQRLLLQSVKELKQHLNISKAAAGIVTLDQTTVGRVSRVDAMQQQSMAASTREMATQRLKKVTLALKSLENDCYGYCSGCDEEIALNRLLAQPEANLCLSCQDKHDRH</sequence>
<dbReference type="PROSITE" id="PS01102">
    <property type="entry name" value="ZF_DKSA_1"/>
    <property type="match status" value="1"/>
</dbReference>
<dbReference type="SUPFAM" id="SSF57716">
    <property type="entry name" value="Glucocorticoid receptor-like (DNA-binding domain)"/>
    <property type="match status" value="1"/>
</dbReference>
<dbReference type="InterPro" id="IPR000962">
    <property type="entry name" value="Znf_DskA_TraR"/>
</dbReference>
<feature type="domain" description="Zinc finger DksA/TraR C4-type" evidence="5">
    <location>
        <begin position="74"/>
        <end position="107"/>
    </location>
</feature>
<dbReference type="Proteomes" id="UP000218327">
    <property type="component" value="Unassembled WGS sequence"/>
</dbReference>
<evidence type="ECO:0000313" key="6">
    <source>
        <dbReference type="EMBL" id="PCJ23253.1"/>
    </source>
</evidence>
<comment type="caution">
    <text evidence="6">The sequence shown here is derived from an EMBL/GenBank/DDBJ whole genome shotgun (WGS) entry which is preliminary data.</text>
</comment>
<dbReference type="Gene3D" id="1.20.120.910">
    <property type="entry name" value="DksA, coiled-coil domain"/>
    <property type="match status" value="1"/>
</dbReference>
<proteinExistence type="predicted"/>
<evidence type="ECO:0000256" key="1">
    <source>
        <dbReference type="ARBA" id="ARBA00022723"/>
    </source>
</evidence>
<dbReference type="InterPro" id="IPR020458">
    <property type="entry name" value="Znf_DskA_TraR_CS"/>
</dbReference>
<organism evidence="6 7">
    <name type="scientific">SAR86 cluster bacterium</name>
    <dbReference type="NCBI Taxonomy" id="2030880"/>
    <lineage>
        <taxon>Bacteria</taxon>
        <taxon>Pseudomonadati</taxon>
        <taxon>Pseudomonadota</taxon>
        <taxon>Gammaproteobacteria</taxon>
        <taxon>SAR86 cluster</taxon>
    </lineage>
</organism>
<dbReference type="EMBL" id="NVVJ01000042">
    <property type="protein sequence ID" value="PCJ23253.1"/>
    <property type="molecule type" value="Genomic_DNA"/>
</dbReference>
<protein>
    <recommendedName>
        <fullName evidence="5">Zinc finger DksA/TraR C4-type domain-containing protein</fullName>
    </recommendedName>
</protein>
<keyword evidence="1" id="KW-0479">Metal-binding</keyword>
<feature type="zinc finger region" description="dksA C4-type" evidence="4">
    <location>
        <begin position="77"/>
        <end position="101"/>
    </location>
</feature>
<name>A0A2A5AVC4_9GAMM</name>
<evidence type="ECO:0000256" key="4">
    <source>
        <dbReference type="PROSITE-ProRule" id="PRU00510"/>
    </source>
</evidence>
<evidence type="ECO:0000256" key="2">
    <source>
        <dbReference type="ARBA" id="ARBA00022771"/>
    </source>
</evidence>
<keyword evidence="2" id="KW-0863">Zinc-finger</keyword>
<dbReference type="PROSITE" id="PS51128">
    <property type="entry name" value="ZF_DKSA_2"/>
    <property type="match status" value="1"/>
</dbReference>
<evidence type="ECO:0000313" key="7">
    <source>
        <dbReference type="Proteomes" id="UP000218327"/>
    </source>
</evidence>
<evidence type="ECO:0000256" key="3">
    <source>
        <dbReference type="ARBA" id="ARBA00022833"/>
    </source>
</evidence>
<dbReference type="Pfam" id="PF01258">
    <property type="entry name" value="zf-dskA_traR"/>
    <property type="match status" value="1"/>
</dbReference>
<gene>
    <name evidence="6" type="ORF">COA96_12335</name>
</gene>
<dbReference type="PANTHER" id="PTHR33823:SF2">
    <property type="entry name" value="RNA POLYMERASE-BINDING TRANSCRIPTION FACTOR DKSA"/>
    <property type="match status" value="1"/>
</dbReference>
<dbReference type="PANTHER" id="PTHR33823">
    <property type="entry name" value="RNA POLYMERASE-BINDING TRANSCRIPTION FACTOR DKSA-RELATED"/>
    <property type="match status" value="1"/>
</dbReference>
<reference evidence="7" key="1">
    <citation type="submission" date="2017-08" db="EMBL/GenBank/DDBJ databases">
        <title>A dynamic microbial community with high functional redundancy inhabits the cold, oxic subseafloor aquifer.</title>
        <authorList>
            <person name="Tully B.J."/>
            <person name="Wheat C.G."/>
            <person name="Glazer B.T."/>
            <person name="Huber J.A."/>
        </authorList>
    </citation>
    <scope>NUCLEOTIDE SEQUENCE [LARGE SCALE GENOMIC DNA]</scope>
</reference>
<accession>A0A2A5AVC4</accession>
<dbReference type="AlphaFoldDB" id="A0A2A5AVC4"/>
<dbReference type="GO" id="GO:0008270">
    <property type="term" value="F:zinc ion binding"/>
    <property type="evidence" value="ECO:0007669"/>
    <property type="project" value="UniProtKB-KW"/>
</dbReference>